<evidence type="ECO:0000256" key="2">
    <source>
        <dbReference type="ARBA" id="ARBA00022475"/>
    </source>
</evidence>
<feature type="transmembrane region" description="Helical" evidence="8">
    <location>
        <begin position="162"/>
        <end position="180"/>
    </location>
</feature>
<evidence type="ECO:0000256" key="5">
    <source>
        <dbReference type="ARBA" id="ARBA00022692"/>
    </source>
</evidence>
<feature type="transmembrane region" description="Helical" evidence="8">
    <location>
        <begin position="222"/>
        <end position="243"/>
    </location>
</feature>
<evidence type="ECO:0000256" key="1">
    <source>
        <dbReference type="ARBA" id="ARBA00004651"/>
    </source>
</evidence>
<feature type="transmembrane region" description="Helical" evidence="8">
    <location>
        <begin position="369"/>
        <end position="390"/>
    </location>
</feature>
<protein>
    <submittedName>
        <fullName evidence="9">Uncharacterized protein</fullName>
    </submittedName>
</protein>
<organism evidence="9">
    <name type="scientific">hydrocarbon metagenome</name>
    <dbReference type="NCBI Taxonomy" id="938273"/>
    <lineage>
        <taxon>unclassified sequences</taxon>
        <taxon>metagenomes</taxon>
        <taxon>ecological metagenomes</taxon>
    </lineage>
</organism>
<feature type="transmembrane region" description="Helical" evidence="8">
    <location>
        <begin position="6"/>
        <end position="25"/>
    </location>
</feature>
<feature type="transmembrane region" description="Helical" evidence="8">
    <location>
        <begin position="327"/>
        <end position="349"/>
    </location>
</feature>
<evidence type="ECO:0000256" key="4">
    <source>
        <dbReference type="ARBA" id="ARBA00022679"/>
    </source>
</evidence>
<keyword evidence="2" id="KW-1003">Cell membrane</keyword>
<feature type="transmembrane region" description="Helical" evidence="8">
    <location>
        <begin position="402"/>
        <end position="435"/>
    </location>
</feature>
<keyword evidence="3" id="KW-0328">Glycosyltransferase</keyword>
<proteinExistence type="predicted"/>
<name>A0A0W8EAW1_9ZZZZ</name>
<evidence type="ECO:0000256" key="6">
    <source>
        <dbReference type="ARBA" id="ARBA00022989"/>
    </source>
</evidence>
<dbReference type="PANTHER" id="PTHR33908">
    <property type="entry name" value="MANNOSYLTRANSFERASE YKCB-RELATED"/>
    <property type="match status" value="1"/>
</dbReference>
<feature type="transmembrane region" description="Helical" evidence="8">
    <location>
        <begin position="135"/>
        <end position="156"/>
    </location>
</feature>
<evidence type="ECO:0000313" key="9">
    <source>
        <dbReference type="EMBL" id="KUG05786.1"/>
    </source>
</evidence>
<dbReference type="PANTHER" id="PTHR33908:SF11">
    <property type="entry name" value="MEMBRANE PROTEIN"/>
    <property type="match status" value="1"/>
</dbReference>
<evidence type="ECO:0000256" key="7">
    <source>
        <dbReference type="ARBA" id="ARBA00023136"/>
    </source>
</evidence>
<feature type="transmembrane region" description="Helical" evidence="8">
    <location>
        <begin position="71"/>
        <end position="88"/>
    </location>
</feature>
<dbReference type="GO" id="GO:0008610">
    <property type="term" value="P:lipid biosynthetic process"/>
    <property type="evidence" value="ECO:0007669"/>
    <property type="project" value="UniProtKB-ARBA"/>
</dbReference>
<comment type="subcellular location">
    <subcellularLocation>
        <location evidence="1">Cell membrane</location>
        <topology evidence="1">Multi-pass membrane protein</topology>
    </subcellularLocation>
</comment>
<keyword evidence="6 8" id="KW-1133">Transmembrane helix</keyword>
<reference evidence="9" key="1">
    <citation type="journal article" date="2015" name="Proc. Natl. Acad. Sci. U.S.A.">
        <title>Networks of energetic and metabolic interactions define dynamics in microbial communities.</title>
        <authorList>
            <person name="Embree M."/>
            <person name="Liu J.K."/>
            <person name="Al-Bassam M.M."/>
            <person name="Zengler K."/>
        </authorList>
    </citation>
    <scope>NUCLEOTIDE SEQUENCE</scope>
</reference>
<keyword evidence="7 8" id="KW-0472">Membrane</keyword>
<evidence type="ECO:0000256" key="8">
    <source>
        <dbReference type="SAM" id="Phobius"/>
    </source>
</evidence>
<accession>A0A0W8EAW1</accession>
<dbReference type="GO" id="GO:0005886">
    <property type="term" value="C:plasma membrane"/>
    <property type="evidence" value="ECO:0007669"/>
    <property type="project" value="UniProtKB-SubCell"/>
</dbReference>
<dbReference type="InterPro" id="IPR050297">
    <property type="entry name" value="LipidA_mod_glycosyltrf_83"/>
</dbReference>
<dbReference type="EMBL" id="LNQE01001766">
    <property type="protein sequence ID" value="KUG05786.1"/>
    <property type="molecule type" value="Genomic_DNA"/>
</dbReference>
<keyword evidence="5 8" id="KW-0812">Transmembrane</keyword>
<keyword evidence="4" id="KW-0808">Transferase</keyword>
<dbReference type="AlphaFoldDB" id="A0A0W8EAW1"/>
<sequence length="713" mass="81090">MTEKGARIFIFFAFFILLLGILLFFTSTAPVHRWGDASTYYMQISSIVEDKDIQYQQIDLQRALDTSFDDLPAGVFLIRTAAGTYYFGKEFSYALFAAPFFKFLGIQGILIFNALMFWSMILMGFLYLRTKGNSDIVALGTSSLFFIVSTAFVYIFWVHSEIYIMFLLTLGLFLWTRYYEKPGSEKFLFCSAFLFGLATVSRIPNGLLFLPFLFYEVYSRRFIRALSLLILFLIPLLLFYGYFYAETGVTSFYGGDQSYYTSSYPFMDSSTGETGQITSATGEPGPRRMSMGDSLVHSAVNRLTLINNENGMSNLFYYFFGRFTGLIWYYPLAAFALISLLIWGISSQIPQQKTVNPTPGWTKNPTEYLILAGIILNILFFIVINGSNYFGGQHAVGNRYFWVYPAFLFLIGRVNLKLIIPFILIALVTVVPIVTDPVSNSQNPQSHTFNLPYPLFPLEKNQVHNLPLWFPQPSLQNVSFFFIDSEGGVVPEYLGSNTYSISGTSNWIIEKYSPIDQVSMIFINSGNEDSTVSIVYRNFTEGRVVEYSHPIKITLPLHQPEYYDTTRLNEISIRTPQEIKMMILSNETENQDVFYSDGWFDEEKDMYGSWRWMTSNSTLLVYSETGQDKSLQFEALSFNSPRNLLVQGEGIHSAFGVNPGSYSSITLPLHLQPGYTALQWNVPEGCTRPSDIEGLNNSDARCLSLMVRNTTIS</sequence>
<feature type="transmembrane region" description="Helical" evidence="8">
    <location>
        <begin position="187"/>
        <end position="210"/>
    </location>
</feature>
<comment type="caution">
    <text evidence="9">The sequence shown here is derived from an EMBL/GenBank/DDBJ whole genome shotgun (WGS) entry which is preliminary data.</text>
</comment>
<feature type="transmembrane region" description="Helical" evidence="8">
    <location>
        <begin position="100"/>
        <end position="128"/>
    </location>
</feature>
<evidence type="ECO:0000256" key="3">
    <source>
        <dbReference type="ARBA" id="ARBA00022676"/>
    </source>
</evidence>
<gene>
    <name evidence="9" type="ORF">ASZ90_016765</name>
</gene>
<dbReference type="GO" id="GO:0016763">
    <property type="term" value="F:pentosyltransferase activity"/>
    <property type="evidence" value="ECO:0007669"/>
    <property type="project" value="TreeGrafter"/>
</dbReference>